<reference evidence="2" key="1">
    <citation type="submission" date="2023-10" db="EMBL/GenBank/DDBJ databases">
        <title>Genome assemblies of two species of porcelain crab, Petrolisthes cinctipes and Petrolisthes manimaculis (Anomura: Porcellanidae).</title>
        <authorList>
            <person name="Angst P."/>
        </authorList>
    </citation>
    <scope>NUCLEOTIDE SEQUENCE</scope>
    <source>
        <strain evidence="2">PB745_01</strain>
        <tissue evidence="2">Gill</tissue>
    </source>
</reference>
<name>A0AAE1FJH9_PETCI</name>
<evidence type="ECO:0000313" key="3">
    <source>
        <dbReference type="Proteomes" id="UP001286313"/>
    </source>
</evidence>
<sequence length="103" mass="11298">MMGSVWLRDVLLVLVLVGSAWGYSITTRIGNEEVQLPDVIIVRQRPPGTSDLRERCGDLTSDLGGSGCYGTGEGRPRYSFSGWVLRRGYIGRFQGPTLADYDG</sequence>
<evidence type="ECO:0000256" key="1">
    <source>
        <dbReference type="SAM" id="SignalP"/>
    </source>
</evidence>
<feature type="signal peptide" evidence="1">
    <location>
        <begin position="1"/>
        <end position="22"/>
    </location>
</feature>
<comment type="caution">
    <text evidence="2">The sequence shown here is derived from an EMBL/GenBank/DDBJ whole genome shotgun (WGS) entry which is preliminary data.</text>
</comment>
<evidence type="ECO:0000313" key="2">
    <source>
        <dbReference type="EMBL" id="KAK3875368.1"/>
    </source>
</evidence>
<accession>A0AAE1FJH9</accession>
<gene>
    <name evidence="2" type="ORF">Pcinc_019750</name>
</gene>
<keyword evidence="3" id="KW-1185">Reference proteome</keyword>
<dbReference type="EMBL" id="JAWQEG010001974">
    <property type="protein sequence ID" value="KAK3875368.1"/>
    <property type="molecule type" value="Genomic_DNA"/>
</dbReference>
<dbReference type="Proteomes" id="UP001286313">
    <property type="component" value="Unassembled WGS sequence"/>
</dbReference>
<dbReference type="AlphaFoldDB" id="A0AAE1FJH9"/>
<proteinExistence type="predicted"/>
<protein>
    <submittedName>
        <fullName evidence="2">Uncharacterized protein</fullName>
    </submittedName>
</protein>
<keyword evidence="1" id="KW-0732">Signal</keyword>
<feature type="chain" id="PRO_5041932363" evidence="1">
    <location>
        <begin position="23"/>
        <end position="103"/>
    </location>
</feature>
<organism evidence="2 3">
    <name type="scientific">Petrolisthes cinctipes</name>
    <name type="common">Flat porcelain crab</name>
    <dbReference type="NCBI Taxonomy" id="88211"/>
    <lineage>
        <taxon>Eukaryota</taxon>
        <taxon>Metazoa</taxon>
        <taxon>Ecdysozoa</taxon>
        <taxon>Arthropoda</taxon>
        <taxon>Crustacea</taxon>
        <taxon>Multicrustacea</taxon>
        <taxon>Malacostraca</taxon>
        <taxon>Eumalacostraca</taxon>
        <taxon>Eucarida</taxon>
        <taxon>Decapoda</taxon>
        <taxon>Pleocyemata</taxon>
        <taxon>Anomura</taxon>
        <taxon>Galatheoidea</taxon>
        <taxon>Porcellanidae</taxon>
        <taxon>Petrolisthes</taxon>
    </lineage>
</organism>